<organism evidence="2">
    <name type="scientific">Aedes albopictus</name>
    <name type="common">Asian tiger mosquito</name>
    <name type="synonym">Stegomyia albopicta</name>
    <dbReference type="NCBI Taxonomy" id="7160"/>
    <lineage>
        <taxon>Eukaryota</taxon>
        <taxon>Metazoa</taxon>
        <taxon>Ecdysozoa</taxon>
        <taxon>Arthropoda</taxon>
        <taxon>Hexapoda</taxon>
        <taxon>Insecta</taxon>
        <taxon>Pterygota</taxon>
        <taxon>Neoptera</taxon>
        <taxon>Endopterygota</taxon>
        <taxon>Diptera</taxon>
        <taxon>Nematocera</taxon>
        <taxon>Culicoidea</taxon>
        <taxon>Culicidae</taxon>
        <taxon>Culicinae</taxon>
        <taxon>Aedini</taxon>
        <taxon>Aedes</taxon>
        <taxon>Stegomyia</taxon>
    </lineage>
</organism>
<sequence length="110" mass="12654">MESLRFIFLLTTMALLAWIGTASAAQGDTFESISNMNSRIRMLPVRHIQAYDAMNNEWRYVMFRISHPHAVDTPTNGPYDSTAKDERMTAKWIKAFDPTTGSWTEQAFYI</sequence>
<reference evidence="2" key="1">
    <citation type="journal article" date="2014" name="PLoS Negl. Trop. Dis.">
        <title>Identification and characterization of seminal fluid proteins in the Asian tiger mosquito, Aedes albopictus.</title>
        <authorList>
            <person name="Boes K.E."/>
            <person name="Ribeiro J.M."/>
            <person name="Wong A."/>
            <person name="Harrington L.C."/>
            <person name="Wolfner M.F."/>
            <person name="Sirot L.K."/>
        </authorList>
    </citation>
    <scope>NUCLEOTIDE SEQUENCE</scope>
    <source>
        <tissue evidence="2">Reproductive organs</tissue>
    </source>
</reference>
<dbReference type="VEuPathDB" id="VectorBase:AALF006531"/>
<proteinExistence type="evidence at transcript level"/>
<name>A0A023ED22_AEDAL</name>
<protein>
    <submittedName>
        <fullName evidence="2">Putative secreted protein</fullName>
    </submittedName>
</protein>
<feature type="signal peptide" evidence="1">
    <location>
        <begin position="1"/>
        <end position="24"/>
    </location>
</feature>
<accession>A0A023ED22</accession>
<evidence type="ECO:0000313" key="2">
    <source>
        <dbReference type="EMBL" id="JAC07318.1"/>
    </source>
</evidence>
<evidence type="ECO:0000256" key="1">
    <source>
        <dbReference type="SAM" id="SignalP"/>
    </source>
</evidence>
<dbReference type="EMBL" id="GAPW01006280">
    <property type="protein sequence ID" value="JAC07318.1"/>
    <property type="molecule type" value="mRNA"/>
</dbReference>
<keyword evidence="1" id="KW-0732">Signal</keyword>
<feature type="chain" id="PRO_5001519503" evidence="1">
    <location>
        <begin position="25"/>
        <end position="110"/>
    </location>
</feature>
<dbReference type="AlphaFoldDB" id="A0A023ED22"/>